<evidence type="ECO:0000313" key="7">
    <source>
        <dbReference type="EMBL" id="TCK05216.1"/>
    </source>
</evidence>
<keyword evidence="8" id="KW-1185">Reference proteome</keyword>
<comment type="caution">
    <text evidence="7">The sequence shown here is derived from an EMBL/GenBank/DDBJ whole genome shotgun (WGS) entry which is preliminary data.</text>
</comment>
<keyword evidence="2" id="KW-0949">S-adenosyl-L-methionine</keyword>
<evidence type="ECO:0000256" key="5">
    <source>
        <dbReference type="ARBA" id="ARBA00023014"/>
    </source>
</evidence>
<dbReference type="Pfam" id="PF04055">
    <property type="entry name" value="Radical_SAM"/>
    <property type="match status" value="1"/>
</dbReference>
<protein>
    <submittedName>
        <fullName evidence="7">Pyruvate formate lyase activating enzyme</fullName>
    </submittedName>
</protein>
<keyword evidence="7" id="KW-0456">Lyase</keyword>
<dbReference type="PANTHER" id="PTHR11228">
    <property type="entry name" value="RADICAL SAM DOMAIN PROTEIN"/>
    <property type="match status" value="1"/>
</dbReference>
<evidence type="ECO:0000313" key="8">
    <source>
        <dbReference type="Proteomes" id="UP000295777"/>
    </source>
</evidence>
<evidence type="ECO:0000256" key="2">
    <source>
        <dbReference type="ARBA" id="ARBA00022691"/>
    </source>
</evidence>
<dbReference type="SUPFAM" id="SSF102114">
    <property type="entry name" value="Radical SAM enzymes"/>
    <property type="match status" value="1"/>
</dbReference>
<proteinExistence type="predicted"/>
<evidence type="ECO:0000256" key="1">
    <source>
        <dbReference type="ARBA" id="ARBA00001966"/>
    </source>
</evidence>
<dbReference type="OrthoDB" id="9782387at2"/>
<keyword evidence="3" id="KW-0479">Metal-binding</keyword>
<name>A0A4V2PDH4_9BACT</name>
<dbReference type="PANTHER" id="PTHR11228:SF27">
    <property type="entry name" value="GLYCYL-RADICAL ENZYME ACTIVATING ENZYME MJ1227-RELATED"/>
    <property type="match status" value="1"/>
</dbReference>
<dbReference type="GO" id="GO:0051536">
    <property type="term" value="F:iron-sulfur cluster binding"/>
    <property type="evidence" value="ECO:0007669"/>
    <property type="project" value="UniProtKB-KW"/>
</dbReference>
<dbReference type="EMBL" id="SMFV01000002">
    <property type="protein sequence ID" value="TCK05216.1"/>
    <property type="molecule type" value="Genomic_DNA"/>
</dbReference>
<keyword evidence="4" id="KW-0408">Iron</keyword>
<evidence type="ECO:0000259" key="6">
    <source>
        <dbReference type="PROSITE" id="PS51918"/>
    </source>
</evidence>
<evidence type="ECO:0000256" key="4">
    <source>
        <dbReference type="ARBA" id="ARBA00023004"/>
    </source>
</evidence>
<dbReference type="InterPro" id="IPR058240">
    <property type="entry name" value="rSAM_sf"/>
</dbReference>
<comment type="cofactor">
    <cofactor evidence="1">
        <name>[4Fe-4S] cluster</name>
        <dbReference type="ChEBI" id="CHEBI:49883"/>
    </cofactor>
</comment>
<organism evidence="7 8">
    <name type="scientific">Phorcysia thermohydrogeniphila</name>
    <dbReference type="NCBI Taxonomy" id="936138"/>
    <lineage>
        <taxon>Bacteria</taxon>
        <taxon>Pseudomonadati</taxon>
        <taxon>Aquificota</taxon>
        <taxon>Aquificia</taxon>
        <taxon>Desulfurobacteriales</taxon>
        <taxon>Desulfurobacteriaceae</taxon>
        <taxon>Phorcysia</taxon>
    </lineage>
</organism>
<keyword evidence="7" id="KW-0670">Pyruvate</keyword>
<dbReference type="Gene3D" id="3.20.20.70">
    <property type="entry name" value="Aldolase class I"/>
    <property type="match status" value="1"/>
</dbReference>
<dbReference type="InterPro" id="IPR013785">
    <property type="entry name" value="Aldolase_TIM"/>
</dbReference>
<dbReference type="RefSeq" id="WP_132525741.1">
    <property type="nucleotide sequence ID" value="NZ_SMFV01000002.1"/>
</dbReference>
<dbReference type="CDD" id="cd01335">
    <property type="entry name" value="Radical_SAM"/>
    <property type="match status" value="1"/>
</dbReference>
<gene>
    <name evidence="7" type="ORF">CLV27_0642</name>
</gene>
<reference evidence="7 8" key="1">
    <citation type="submission" date="2019-03" db="EMBL/GenBank/DDBJ databases">
        <title>Genomic Encyclopedia of Archaeal and Bacterial Type Strains, Phase II (KMG-II): from individual species to whole genera.</title>
        <authorList>
            <person name="Goeker M."/>
        </authorList>
    </citation>
    <scope>NUCLEOTIDE SEQUENCE [LARGE SCALE GENOMIC DNA]</scope>
    <source>
        <strain evidence="7 8">DSM 24425</strain>
    </source>
</reference>
<feature type="domain" description="Radical SAM core" evidence="6">
    <location>
        <begin position="18"/>
        <end position="221"/>
    </location>
</feature>
<dbReference type="GO" id="GO:0016829">
    <property type="term" value="F:lyase activity"/>
    <property type="evidence" value="ECO:0007669"/>
    <property type="project" value="UniProtKB-KW"/>
</dbReference>
<dbReference type="AlphaFoldDB" id="A0A4V2PDH4"/>
<dbReference type="Proteomes" id="UP000295777">
    <property type="component" value="Unassembled WGS sequence"/>
</dbReference>
<evidence type="ECO:0000256" key="3">
    <source>
        <dbReference type="ARBA" id="ARBA00022723"/>
    </source>
</evidence>
<sequence length="221" mass="25631">MALSPFLKLDIPVTFKDHPGVQSAVLYTDINLCNLNCFQCHNRHAYSGKEERFTYEELREKLSMLKLLGVELIIVSGGEPTLEENLEEGLKLIKEIDFPVRVDTNGTNPEVVERLIERKLVDGFAVDVKIPLKDEYTPSELQRFKRVLFSDEGIPDKAVYEYANRLRITINTIKKYSLPFTLFRTVNYPLLTEEDRQAISEELKSFPHQFNPFYPVEEIDE</sequence>
<keyword evidence="5" id="KW-0411">Iron-sulfur</keyword>
<dbReference type="SFLD" id="SFLDS00029">
    <property type="entry name" value="Radical_SAM"/>
    <property type="match status" value="1"/>
</dbReference>
<dbReference type="InterPro" id="IPR007197">
    <property type="entry name" value="rSAM"/>
</dbReference>
<accession>A0A4V2PDH4</accession>
<dbReference type="GO" id="GO:0046872">
    <property type="term" value="F:metal ion binding"/>
    <property type="evidence" value="ECO:0007669"/>
    <property type="project" value="UniProtKB-KW"/>
</dbReference>
<dbReference type="InterPro" id="IPR050377">
    <property type="entry name" value="Radical_SAM_PqqE_MftC-like"/>
</dbReference>
<dbReference type="PROSITE" id="PS51918">
    <property type="entry name" value="RADICAL_SAM"/>
    <property type="match status" value="1"/>
</dbReference>